<protein>
    <submittedName>
        <fullName evidence="8">Zn-dependent alcohol dehydrogenase</fullName>
    </submittedName>
</protein>
<gene>
    <name evidence="8" type="ORF">RM704_22830</name>
</gene>
<dbReference type="InterPro" id="IPR011032">
    <property type="entry name" value="GroES-like_sf"/>
</dbReference>
<dbReference type="SUPFAM" id="SSF50129">
    <property type="entry name" value="GroES-like"/>
    <property type="match status" value="1"/>
</dbReference>
<dbReference type="EMBL" id="JAVRFJ010000020">
    <property type="protein sequence ID" value="MDT0570272.1"/>
    <property type="molecule type" value="Genomic_DNA"/>
</dbReference>
<comment type="cofactor">
    <cofactor evidence="6">
        <name>Zn(2+)</name>
        <dbReference type="ChEBI" id="CHEBI:29105"/>
    </cofactor>
</comment>
<dbReference type="InterPro" id="IPR020843">
    <property type="entry name" value="ER"/>
</dbReference>
<keyword evidence="2 6" id="KW-0479">Metal-binding</keyword>
<dbReference type="SMART" id="SM00829">
    <property type="entry name" value="PKS_ER"/>
    <property type="match status" value="1"/>
</dbReference>
<dbReference type="InterPro" id="IPR002328">
    <property type="entry name" value="ADH_Zn_CS"/>
</dbReference>
<dbReference type="PROSITE" id="PS00059">
    <property type="entry name" value="ADH_ZINC"/>
    <property type="match status" value="1"/>
</dbReference>
<name>A0ABU2Z4C8_9ACTN</name>
<keyword evidence="4" id="KW-0560">Oxidoreductase</keyword>
<dbReference type="InterPro" id="IPR013149">
    <property type="entry name" value="ADH-like_C"/>
</dbReference>
<evidence type="ECO:0000313" key="9">
    <source>
        <dbReference type="Proteomes" id="UP001180737"/>
    </source>
</evidence>
<dbReference type="PANTHER" id="PTHR43880">
    <property type="entry name" value="ALCOHOL DEHYDROGENASE"/>
    <property type="match status" value="1"/>
</dbReference>
<dbReference type="InterPro" id="IPR036291">
    <property type="entry name" value="NAD(P)-bd_dom_sf"/>
</dbReference>
<evidence type="ECO:0000313" key="8">
    <source>
        <dbReference type="EMBL" id="MDT0570272.1"/>
    </source>
</evidence>
<evidence type="ECO:0000259" key="7">
    <source>
        <dbReference type="SMART" id="SM00829"/>
    </source>
</evidence>
<dbReference type="SUPFAM" id="SSF51735">
    <property type="entry name" value="NAD(P)-binding Rossmann-fold domains"/>
    <property type="match status" value="1"/>
</dbReference>
<dbReference type="PANTHER" id="PTHR43880:SF12">
    <property type="entry name" value="ALCOHOL DEHYDROGENASE CLASS-3"/>
    <property type="match status" value="1"/>
</dbReference>
<evidence type="ECO:0000256" key="1">
    <source>
        <dbReference type="ARBA" id="ARBA00008072"/>
    </source>
</evidence>
<keyword evidence="3 6" id="KW-0862">Zinc</keyword>
<evidence type="ECO:0000256" key="2">
    <source>
        <dbReference type="ARBA" id="ARBA00022723"/>
    </source>
</evidence>
<evidence type="ECO:0000256" key="5">
    <source>
        <dbReference type="ARBA" id="ARBA00023027"/>
    </source>
</evidence>
<evidence type="ECO:0000256" key="4">
    <source>
        <dbReference type="ARBA" id="ARBA00023002"/>
    </source>
</evidence>
<dbReference type="InterPro" id="IPR013154">
    <property type="entry name" value="ADH-like_N"/>
</dbReference>
<evidence type="ECO:0000256" key="3">
    <source>
        <dbReference type="ARBA" id="ARBA00022833"/>
    </source>
</evidence>
<keyword evidence="9" id="KW-1185">Reference proteome</keyword>
<reference evidence="8" key="1">
    <citation type="submission" date="2024-05" db="EMBL/GenBank/DDBJ databases">
        <title>30 novel species of actinomycetes from the DSMZ collection.</title>
        <authorList>
            <person name="Nouioui I."/>
        </authorList>
    </citation>
    <scope>NUCLEOTIDE SEQUENCE</scope>
    <source>
        <strain evidence="8">DSM 3412</strain>
    </source>
</reference>
<comment type="similarity">
    <text evidence="1 6">Belongs to the zinc-containing alcohol dehydrogenase family.</text>
</comment>
<accession>A0ABU2Z4C8</accession>
<dbReference type="Pfam" id="PF00107">
    <property type="entry name" value="ADH_zinc_N"/>
    <property type="match status" value="1"/>
</dbReference>
<organism evidence="8 9">
    <name type="scientific">Streptomyces gottesmaniae</name>
    <dbReference type="NCBI Taxonomy" id="3075518"/>
    <lineage>
        <taxon>Bacteria</taxon>
        <taxon>Bacillati</taxon>
        <taxon>Actinomycetota</taxon>
        <taxon>Actinomycetes</taxon>
        <taxon>Kitasatosporales</taxon>
        <taxon>Streptomycetaceae</taxon>
        <taxon>Streptomyces</taxon>
    </lineage>
</organism>
<dbReference type="CDD" id="cd08279">
    <property type="entry name" value="Zn_ADH_class_III"/>
    <property type="match status" value="1"/>
</dbReference>
<keyword evidence="5" id="KW-0520">NAD</keyword>
<dbReference type="RefSeq" id="WP_033530232.1">
    <property type="nucleotide sequence ID" value="NZ_JAVRFJ010000020.1"/>
</dbReference>
<proteinExistence type="inferred from homology"/>
<evidence type="ECO:0000256" key="6">
    <source>
        <dbReference type="RuleBase" id="RU361277"/>
    </source>
</evidence>
<dbReference type="Proteomes" id="UP001180737">
    <property type="component" value="Unassembled WGS sequence"/>
</dbReference>
<dbReference type="Gene3D" id="3.90.180.10">
    <property type="entry name" value="Medium-chain alcohol dehydrogenases, catalytic domain"/>
    <property type="match status" value="1"/>
</dbReference>
<dbReference type="Gene3D" id="3.40.50.720">
    <property type="entry name" value="NAD(P)-binding Rossmann-like Domain"/>
    <property type="match status" value="1"/>
</dbReference>
<comment type="caution">
    <text evidence="8">The sequence shown here is derived from an EMBL/GenBank/DDBJ whole genome shotgun (WGS) entry which is preliminary data.</text>
</comment>
<sequence>MTATTRALVYLAPDQPLADRTLTLGAPRPGEVQVRLRASGVCHSDLHSRDGDWGTPTPIVLGHEGAGVVERVGEGVRDVVPGDHVVLAWAAPCRRCRHCVAGKAWACRNNRCEDNLLPDGTARLAMDGEPVLQHIGLGTFSERAVVAESAVIPLPKEIPWDVASLLGCGVATGVGAVFNSAQVRPGDAVAVIGCGGVGLSAVMGARAAGAHPVIAIDLSPEKLALAEELGATHTVLGGDDPAAVVAAVRDIVDDGVDHAFECAGHPATMSLSTAVLGVGGTAVLVGMPPSGTKFALDPLALSMSGQRVVGCTYGASVPAVDFPRLARLYLAGLLPVGELISHRIGLGEVDQALDALRRRERARSVVMFD</sequence>
<dbReference type="Pfam" id="PF08240">
    <property type="entry name" value="ADH_N"/>
    <property type="match status" value="1"/>
</dbReference>
<feature type="domain" description="Enoyl reductase (ER)" evidence="7">
    <location>
        <begin position="3"/>
        <end position="366"/>
    </location>
</feature>